<feature type="transmembrane region" description="Helical" evidence="1">
    <location>
        <begin position="260"/>
        <end position="279"/>
    </location>
</feature>
<evidence type="ECO:0000313" key="3">
    <source>
        <dbReference type="Proteomes" id="UP000198553"/>
    </source>
</evidence>
<dbReference type="RefSeq" id="WP_090748472.1">
    <property type="nucleotide sequence ID" value="NZ_FOBW01000013.1"/>
</dbReference>
<accession>A0A1H8GJJ4</accession>
<dbReference type="EMBL" id="FOBW01000013">
    <property type="protein sequence ID" value="SEN44133.1"/>
    <property type="molecule type" value="Genomic_DNA"/>
</dbReference>
<feature type="transmembrane region" description="Helical" evidence="1">
    <location>
        <begin position="300"/>
        <end position="320"/>
    </location>
</feature>
<evidence type="ECO:0008006" key="4">
    <source>
        <dbReference type="Google" id="ProtNLM"/>
    </source>
</evidence>
<feature type="transmembrane region" description="Helical" evidence="1">
    <location>
        <begin position="382"/>
        <end position="401"/>
    </location>
</feature>
<feature type="transmembrane region" description="Helical" evidence="1">
    <location>
        <begin position="76"/>
        <end position="99"/>
    </location>
</feature>
<feature type="transmembrane region" description="Helical" evidence="1">
    <location>
        <begin position="421"/>
        <end position="442"/>
    </location>
</feature>
<dbReference type="AlphaFoldDB" id="A0A1H8GJJ4"/>
<dbReference type="Proteomes" id="UP000198553">
    <property type="component" value="Unassembled WGS sequence"/>
</dbReference>
<feature type="transmembrane region" description="Helical" evidence="1">
    <location>
        <begin position="340"/>
        <end position="370"/>
    </location>
</feature>
<proteinExistence type="predicted"/>
<evidence type="ECO:0000256" key="1">
    <source>
        <dbReference type="SAM" id="Phobius"/>
    </source>
</evidence>
<feature type="transmembrane region" description="Helical" evidence="1">
    <location>
        <begin position="237"/>
        <end position="254"/>
    </location>
</feature>
<organism evidence="2 3">
    <name type="scientific">Mesobacillus persicus</name>
    <dbReference type="NCBI Taxonomy" id="930146"/>
    <lineage>
        <taxon>Bacteria</taxon>
        <taxon>Bacillati</taxon>
        <taxon>Bacillota</taxon>
        <taxon>Bacilli</taxon>
        <taxon>Bacillales</taxon>
        <taxon>Bacillaceae</taxon>
        <taxon>Mesobacillus</taxon>
    </lineage>
</organism>
<feature type="transmembrane region" description="Helical" evidence="1">
    <location>
        <begin position="191"/>
        <end position="213"/>
    </location>
</feature>
<gene>
    <name evidence="2" type="ORF">SAMN05192533_11364</name>
</gene>
<feature type="transmembrane region" description="Helical" evidence="1">
    <location>
        <begin position="46"/>
        <end position="64"/>
    </location>
</feature>
<keyword evidence="1" id="KW-0472">Membrane</keyword>
<keyword evidence="3" id="KW-1185">Reference proteome</keyword>
<dbReference type="STRING" id="930146.SAMN05192533_11364"/>
<keyword evidence="1" id="KW-0812">Transmembrane</keyword>
<feature type="transmembrane region" description="Helical" evidence="1">
    <location>
        <begin position="119"/>
        <end position="139"/>
    </location>
</feature>
<keyword evidence="1" id="KW-1133">Transmembrane helix</keyword>
<name>A0A1H8GJJ4_9BACI</name>
<protein>
    <recommendedName>
        <fullName evidence="4">Tripartite ATP-independent transporter, DctM component</fullName>
    </recommendedName>
</protein>
<sequence>MRSYLVLGMCAVFITQYFAQLHWLQYLVVIMALLAFAGSAGRADRFPRLLGAIMMTTGMVIEWNKGTGIEGINQGIFLILPLICLITLAPLLSIPLKISGYFESVSILLRKLLNQPKKLYAGITGTLFFLTPILSLASVRILNEFIEDLKLPSAISAKGYLVGFTTALTWSPYFASVSLVLHYLNVPFSEYILYGLGLSLLSLIVGNVLFAFWEKRHPLKIEANAVVNLERKHRANLMKLGFFVVLLMSTCLFIEQLTNWSMIVIVCLLSSIIPIFFAIKPANREAMRPLLVDFRDRTVPMMNNEIMLFMSAGMLAFALQGTSFANKVSSYLAVLANQSFFLFAIAVMLIVLAITYIGIHQIAAIGALAMQLNAAELGMTDIGLAMLLLLTWVVSTALSPFSGLNLMISRFSGISGFRLGLSTNGLHLSIVAIIGIAIISFIA</sequence>
<feature type="transmembrane region" description="Helical" evidence="1">
    <location>
        <begin position="160"/>
        <end position="185"/>
    </location>
</feature>
<feature type="transmembrane region" description="Helical" evidence="1">
    <location>
        <begin position="21"/>
        <end position="40"/>
    </location>
</feature>
<dbReference type="OrthoDB" id="3171527at2"/>
<reference evidence="3" key="1">
    <citation type="submission" date="2016-10" db="EMBL/GenBank/DDBJ databases">
        <authorList>
            <person name="Varghese N."/>
            <person name="Submissions S."/>
        </authorList>
    </citation>
    <scope>NUCLEOTIDE SEQUENCE [LARGE SCALE GENOMIC DNA]</scope>
    <source>
        <strain evidence="3">B48,IBRC-M 10115,DSM 25386,CECT 8001</strain>
    </source>
</reference>
<evidence type="ECO:0000313" key="2">
    <source>
        <dbReference type="EMBL" id="SEN44133.1"/>
    </source>
</evidence>